<dbReference type="InterPro" id="IPR025736">
    <property type="entry name" value="PucR_C-HTH_dom"/>
</dbReference>
<dbReference type="Proteomes" id="UP001229081">
    <property type="component" value="Unassembled WGS sequence"/>
</dbReference>
<dbReference type="InterPro" id="IPR051448">
    <property type="entry name" value="CdaR-like_regulators"/>
</dbReference>
<evidence type="ECO:0000313" key="2">
    <source>
        <dbReference type="EMBL" id="MDP7733286.1"/>
    </source>
</evidence>
<dbReference type="AlphaFoldDB" id="A0A4V3AXM1"/>
<sequence length="537" mass="57645">MTGVGLGQLLLALDATMVSLVQAPRGLDLPVSSAALIDSDDVRLGLARAAGSADVFFFVGVTDEDAVRWIGNQVGVPVAVFVKQPSDALVAKAARAGAAVVAVEPQARWERVYQLVNHVLEHHRDRADSQEDSGTDLFGLAQSLADRIHGMVSIEDAQSHVLAYSASSDEADELRRLSILGRAGPPEHLQWIGQWGIFDALRAGGDVIRVDERPELGLRPRLAIGIHRSRPPTFAGTIWVQQGSQPLADDAEEMLRGAAVLAARIMARLAARPSPHVRQVQQLLGLGQGDPGDVSECARDLGLSIDGTGAVIGWDTIGDTDRQARITDVVALSASAFRHDAQVASNGSRSYVLLPQISKTRPVASWVRGTIGALRTELNVELRAAIAAPVHGLAAVAAARAEVDRVLDSAERHPVSFGQVTSLAEARTTVLLDEVVTLIGADERLVDPRVRELKTRDPMLAETLSAYLDCFGDIAAAASWLQVHPNTVRYRVRRIERLMSTSLADPDVRLVFSLGLRAIERPAESAAGTVFRNRHAE</sequence>
<dbReference type="EMBL" id="JAUFSA010000001">
    <property type="protein sequence ID" value="MDP7733286.1"/>
    <property type="molecule type" value="Genomic_DNA"/>
</dbReference>
<evidence type="ECO:0000259" key="1">
    <source>
        <dbReference type="Pfam" id="PF13556"/>
    </source>
</evidence>
<dbReference type="InterPro" id="IPR042070">
    <property type="entry name" value="PucR_C-HTH_sf"/>
</dbReference>
<evidence type="ECO:0000313" key="3">
    <source>
        <dbReference type="Proteomes" id="UP001229081"/>
    </source>
</evidence>
<reference evidence="2" key="1">
    <citation type="submission" date="2023-06" db="EMBL/GenBank/DDBJ databases">
        <title>Identification of two novel mycobacterium reveal diversities and complexities of Mycobacterium gordonae clade.</title>
        <authorList>
            <person name="Matsumoto Y."/>
            <person name="Nakamura S."/>
            <person name="Motooka D."/>
            <person name="Fukushima K."/>
        </authorList>
    </citation>
    <scope>NUCLEOTIDE SEQUENCE</scope>
    <source>
        <strain evidence="2">TY812</strain>
    </source>
</reference>
<gene>
    <name evidence="2" type="ORF">QXL92_00750</name>
</gene>
<accession>A0A4V3AXM1</accession>
<dbReference type="RefSeq" id="WP_133435747.1">
    <property type="nucleotide sequence ID" value="NZ_JAUFSA010000001.1"/>
</dbReference>
<dbReference type="PANTHER" id="PTHR33744">
    <property type="entry name" value="CARBOHYDRATE DIACID REGULATOR"/>
    <property type="match status" value="1"/>
</dbReference>
<comment type="caution">
    <text evidence="2">The sequence shown here is derived from an EMBL/GenBank/DDBJ whole genome shotgun (WGS) entry which is preliminary data.</text>
</comment>
<organism evidence="2 3">
    <name type="scientific">Mycobacterium paragordonae</name>
    <dbReference type="NCBI Taxonomy" id="1389713"/>
    <lineage>
        <taxon>Bacteria</taxon>
        <taxon>Bacillati</taxon>
        <taxon>Actinomycetota</taxon>
        <taxon>Actinomycetes</taxon>
        <taxon>Mycobacteriales</taxon>
        <taxon>Mycobacteriaceae</taxon>
        <taxon>Mycobacterium</taxon>
    </lineage>
</organism>
<proteinExistence type="predicted"/>
<name>A0A4V3AXM1_9MYCO</name>
<feature type="domain" description="PucR C-terminal helix-turn-helix" evidence="1">
    <location>
        <begin position="460"/>
        <end position="518"/>
    </location>
</feature>
<dbReference type="PANTHER" id="PTHR33744:SF17">
    <property type="entry name" value="CONSERVED PROTEIN"/>
    <property type="match status" value="1"/>
</dbReference>
<protein>
    <submittedName>
        <fullName evidence="2">Helix-turn-helix domain-containing protein</fullName>
    </submittedName>
</protein>
<dbReference type="Gene3D" id="1.10.10.2840">
    <property type="entry name" value="PucR C-terminal helix-turn-helix domain"/>
    <property type="match status" value="1"/>
</dbReference>
<dbReference type="Pfam" id="PF13556">
    <property type="entry name" value="HTH_30"/>
    <property type="match status" value="1"/>
</dbReference>